<feature type="compositionally biased region" description="Low complexity" evidence="1">
    <location>
        <begin position="408"/>
        <end position="424"/>
    </location>
</feature>
<keyword evidence="3" id="KW-1185">Reference proteome</keyword>
<feature type="region of interest" description="Disordered" evidence="1">
    <location>
        <begin position="368"/>
        <end position="439"/>
    </location>
</feature>
<evidence type="ECO:0000256" key="1">
    <source>
        <dbReference type="SAM" id="MobiDB-lite"/>
    </source>
</evidence>
<protein>
    <submittedName>
        <fullName evidence="2">Uncharacterized protein</fullName>
    </submittedName>
</protein>
<sequence>MPNAEGDDDNHGALQAIDVDASRSELIEALKSCQLYAMQLLAENRTLQQKNADLMAATSKKRRKGGEDNPTGLDYKGEIIRWAKEFLLTQALFIDITAFAANPGEPEPSANPEDQLSTNEAYTQNLTIALYATIPVKFHSLVDAREYGGFAKDFIREHGDGRSSLINVIRKNLPLILKDLNVDPALLLTAGADRSKNDTLTSLLCFPGKKATLYAPVLFPGTTQNMSVCFTGPIVMKVHRLMLFGPSSLSEGGKPAQNSNGMKLGIQDITATSVSAASILTRFVLSPDKEWASKGAISGTEWEADYRAYHKLLVRNFHLPHVKKIFKKIRAFVFAGITVRSTGGPIVVDDSDVEDDINDAMRRFELGTDQANDSDDDMGPDPAAHSTATPPVQAENLSVAGQELGPGAAVAQPEVEAEQAPVPARTRPTRQRNRMQNNP</sequence>
<evidence type="ECO:0000313" key="3">
    <source>
        <dbReference type="Proteomes" id="UP001215280"/>
    </source>
</evidence>
<name>A0AAD7MRJ8_9AGAR</name>
<dbReference type="EMBL" id="JARJLG010000202">
    <property type="protein sequence ID" value="KAJ7728823.1"/>
    <property type="molecule type" value="Genomic_DNA"/>
</dbReference>
<proteinExistence type="predicted"/>
<dbReference type="AlphaFoldDB" id="A0AAD7MRJ8"/>
<dbReference type="Proteomes" id="UP001215280">
    <property type="component" value="Unassembled WGS sequence"/>
</dbReference>
<comment type="caution">
    <text evidence="2">The sequence shown here is derived from an EMBL/GenBank/DDBJ whole genome shotgun (WGS) entry which is preliminary data.</text>
</comment>
<dbReference type="Pfam" id="PF20414">
    <property type="entry name" value="DUF6698"/>
    <property type="match status" value="1"/>
</dbReference>
<accession>A0AAD7MRJ8</accession>
<evidence type="ECO:0000313" key="2">
    <source>
        <dbReference type="EMBL" id="KAJ7728823.1"/>
    </source>
</evidence>
<dbReference type="InterPro" id="IPR046521">
    <property type="entry name" value="DUF6698"/>
</dbReference>
<organism evidence="2 3">
    <name type="scientific">Mycena maculata</name>
    <dbReference type="NCBI Taxonomy" id="230809"/>
    <lineage>
        <taxon>Eukaryota</taxon>
        <taxon>Fungi</taxon>
        <taxon>Dikarya</taxon>
        <taxon>Basidiomycota</taxon>
        <taxon>Agaricomycotina</taxon>
        <taxon>Agaricomycetes</taxon>
        <taxon>Agaricomycetidae</taxon>
        <taxon>Agaricales</taxon>
        <taxon>Marasmiineae</taxon>
        <taxon>Mycenaceae</taxon>
        <taxon>Mycena</taxon>
    </lineage>
</organism>
<gene>
    <name evidence="2" type="ORF">DFH07DRAFT_850824</name>
</gene>
<reference evidence="2" key="1">
    <citation type="submission" date="2023-03" db="EMBL/GenBank/DDBJ databases">
        <title>Massive genome expansion in bonnet fungi (Mycena s.s.) driven by repeated elements and novel gene families across ecological guilds.</title>
        <authorList>
            <consortium name="Lawrence Berkeley National Laboratory"/>
            <person name="Harder C.B."/>
            <person name="Miyauchi S."/>
            <person name="Viragh M."/>
            <person name="Kuo A."/>
            <person name="Thoen E."/>
            <person name="Andreopoulos B."/>
            <person name="Lu D."/>
            <person name="Skrede I."/>
            <person name="Drula E."/>
            <person name="Henrissat B."/>
            <person name="Morin E."/>
            <person name="Kohler A."/>
            <person name="Barry K."/>
            <person name="LaButti K."/>
            <person name="Morin E."/>
            <person name="Salamov A."/>
            <person name="Lipzen A."/>
            <person name="Mereny Z."/>
            <person name="Hegedus B."/>
            <person name="Baldrian P."/>
            <person name="Stursova M."/>
            <person name="Weitz H."/>
            <person name="Taylor A."/>
            <person name="Grigoriev I.V."/>
            <person name="Nagy L.G."/>
            <person name="Martin F."/>
            <person name="Kauserud H."/>
        </authorList>
    </citation>
    <scope>NUCLEOTIDE SEQUENCE</scope>
    <source>
        <strain evidence="2">CBHHK188m</strain>
    </source>
</reference>